<organism evidence="1 2">
    <name type="scientific">Limosa lapponica baueri</name>
    <dbReference type="NCBI Taxonomy" id="1758121"/>
    <lineage>
        <taxon>Eukaryota</taxon>
        <taxon>Metazoa</taxon>
        <taxon>Chordata</taxon>
        <taxon>Craniata</taxon>
        <taxon>Vertebrata</taxon>
        <taxon>Euteleostomi</taxon>
        <taxon>Archelosauria</taxon>
        <taxon>Archosauria</taxon>
        <taxon>Dinosauria</taxon>
        <taxon>Saurischia</taxon>
        <taxon>Theropoda</taxon>
        <taxon>Coelurosauria</taxon>
        <taxon>Aves</taxon>
        <taxon>Neognathae</taxon>
        <taxon>Neoaves</taxon>
        <taxon>Charadriiformes</taxon>
        <taxon>Scolopacidae</taxon>
        <taxon>Limosa</taxon>
    </lineage>
</organism>
<dbReference type="OrthoDB" id="10266825at2759"/>
<dbReference type="AlphaFoldDB" id="A0A2I0UTT7"/>
<proteinExistence type="predicted"/>
<dbReference type="Proteomes" id="UP000233556">
    <property type="component" value="Unassembled WGS sequence"/>
</dbReference>
<dbReference type="EMBL" id="KZ505637">
    <property type="protein sequence ID" value="PKU49471.1"/>
    <property type="molecule type" value="Genomic_DNA"/>
</dbReference>
<reference evidence="2" key="1">
    <citation type="submission" date="2017-11" db="EMBL/GenBank/DDBJ databases">
        <authorList>
            <person name="Lima N.C."/>
            <person name="Parody-Merino A.M."/>
            <person name="Battley P.F."/>
            <person name="Fidler A.E."/>
            <person name="Prosdocimi F."/>
        </authorList>
    </citation>
    <scope>NUCLEOTIDE SEQUENCE [LARGE SCALE GENOMIC DNA]</scope>
</reference>
<accession>A0A2I0UTT7</accession>
<protein>
    <submittedName>
        <fullName evidence="1">Uncharacterized protein</fullName>
    </submittedName>
</protein>
<evidence type="ECO:0000313" key="2">
    <source>
        <dbReference type="Proteomes" id="UP000233556"/>
    </source>
</evidence>
<reference evidence="2" key="2">
    <citation type="submission" date="2017-12" db="EMBL/GenBank/DDBJ databases">
        <title>Genome sequence of the Bar-tailed Godwit (Limosa lapponica baueri).</title>
        <authorList>
            <person name="Lima N.C.B."/>
            <person name="Parody-Merino A.M."/>
            <person name="Battley P.F."/>
            <person name="Fidler A.E."/>
            <person name="Prosdocimi F."/>
        </authorList>
    </citation>
    <scope>NUCLEOTIDE SEQUENCE [LARGE SCALE GENOMIC DNA]</scope>
</reference>
<evidence type="ECO:0000313" key="1">
    <source>
        <dbReference type="EMBL" id="PKU49471.1"/>
    </source>
</evidence>
<gene>
    <name evidence="1" type="ORF">llap_180</name>
</gene>
<keyword evidence="2" id="KW-1185">Reference proteome</keyword>
<sequence>MTSSRRGQDSLDRHIHSRHVEGLKHYLGHLFTVSFRVQGGFCEQGRVLLRGYTELIVESVVPDLFHIIPVGDDAMFNGIFQSKDTSFALSFITHIGIFLTHTNHNTLREENIEKYYLRKITSQSPNSCTTDNHAIFKKGHNTEKLFRKRN</sequence>
<name>A0A2I0UTT7_LIMLA</name>